<keyword evidence="5" id="KW-1185">Reference proteome</keyword>
<dbReference type="GO" id="GO:0005634">
    <property type="term" value="C:nucleus"/>
    <property type="evidence" value="ECO:0007669"/>
    <property type="project" value="InterPro"/>
</dbReference>
<dbReference type="InterPro" id="IPR012920">
    <property type="entry name" value="rRNA_MeTfrase_SPB1-like_C"/>
</dbReference>
<evidence type="ECO:0000256" key="2">
    <source>
        <dbReference type="SAM" id="MobiDB-lite"/>
    </source>
</evidence>
<keyword evidence="1" id="KW-0175">Coiled coil</keyword>
<dbReference type="GO" id="GO:0008168">
    <property type="term" value="F:methyltransferase activity"/>
    <property type="evidence" value="ECO:0007669"/>
    <property type="project" value="InterPro"/>
</dbReference>
<dbReference type="EMBL" id="JANEYF010000831">
    <property type="protein sequence ID" value="KAJ8967763.1"/>
    <property type="molecule type" value="Genomic_DNA"/>
</dbReference>
<evidence type="ECO:0000313" key="5">
    <source>
        <dbReference type="Proteomes" id="UP001162156"/>
    </source>
</evidence>
<dbReference type="Pfam" id="PF07780">
    <property type="entry name" value="Spb1_C"/>
    <property type="match status" value="1"/>
</dbReference>
<proteinExistence type="predicted"/>
<feature type="coiled-coil region" evidence="1">
    <location>
        <begin position="65"/>
        <end position="102"/>
    </location>
</feature>
<evidence type="ECO:0000313" key="4">
    <source>
        <dbReference type="EMBL" id="KAJ8967763.1"/>
    </source>
</evidence>
<feature type="domain" description="Ribosomal RNA methyltransferase SPB1-like C-terminal" evidence="3">
    <location>
        <begin position="1"/>
        <end position="108"/>
    </location>
</feature>
<organism evidence="4 5">
    <name type="scientific">Rhamnusium bicolor</name>
    <dbReference type="NCBI Taxonomy" id="1586634"/>
    <lineage>
        <taxon>Eukaryota</taxon>
        <taxon>Metazoa</taxon>
        <taxon>Ecdysozoa</taxon>
        <taxon>Arthropoda</taxon>
        <taxon>Hexapoda</taxon>
        <taxon>Insecta</taxon>
        <taxon>Pterygota</taxon>
        <taxon>Neoptera</taxon>
        <taxon>Endopterygota</taxon>
        <taxon>Coleoptera</taxon>
        <taxon>Polyphaga</taxon>
        <taxon>Cucujiformia</taxon>
        <taxon>Chrysomeloidea</taxon>
        <taxon>Cerambycidae</taxon>
        <taxon>Lepturinae</taxon>
        <taxon>Rhagiini</taxon>
        <taxon>Rhamnusium</taxon>
    </lineage>
</organism>
<feature type="region of interest" description="Disordered" evidence="2">
    <location>
        <begin position="123"/>
        <end position="161"/>
    </location>
</feature>
<sequence length="161" mass="18646">MVSSKKAKRDLIDAAWNRYTFNDDHLPDWFVQDEQKHMKREVPVPKELVDDYNKKLEDINVRPIKKVIEAKARKKKRALKKLDKAKKKVEALMDNVDVSDREKAKQIKTRPSGVKGPYKVVDARMKKDLRAQKNKMKTMGRSKKGKTGNKTDGKKSKAKAK</sequence>
<dbReference type="GO" id="GO:0006364">
    <property type="term" value="P:rRNA processing"/>
    <property type="evidence" value="ECO:0007669"/>
    <property type="project" value="InterPro"/>
</dbReference>
<dbReference type="AlphaFoldDB" id="A0AAV8ZQT5"/>
<evidence type="ECO:0000256" key="1">
    <source>
        <dbReference type="SAM" id="Coils"/>
    </source>
</evidence>
<protein>
    <recommendedName>
        <fullName evidence="3">Ribosomal RNA methyltransferase SPB1-like C-terminal domain-containing protein</fullName>
    </recommendedName>
</protein>
<reference evidence="4" key="1">
    <citation type="journal article" date="2023" name="Insect Mol. Biol.">
        <title>Genome sequencing provides insights into the evolution of gene families encoding plant cell wall-degrading enzymes in longhorned beetles.</title>
        <authorList>
            <person name="Shin N.R."/>
            <person name="Okamura Y."/>
            <person name="Kirsch R."/>
            <person name="Pauchet Y."/>
        </authorList>
    </citation>
    <scope>NUCLEOTIDE SEQUENCE</scope>
    <source>
        <strain evidence="4">RBIC_L_NR</strain>
    </source>
</reference>
<feature type="compositionally biased region" description="Basic residues" evidence="2">
    <location>
        <begin position="132"/>
        <end position="147"/>
    </location>
</feature>
<evidence type="ECO:0000259" key="3">
    <source>
        <dbReference type="Pfam" id="PF07780"/>
    </source>
</evidence>
<name>A0AAV8ZQT5_9CUCU</name>
<comment type="caution">
    <text evidence="4">The sequence shown here is derived from an EMBL/GenBank/DDBJ whole genome shotgun (WGS) entry which is preliminary data.</text>
</comment>
<gene>
    <name evidence="4" type="ORF">NQ314_002646</name>
</gene>
<accession>A0AAV8ZQT5</accession>
<dbReference type="Proteomes" id="UP001162156">
    <property type="component" value="Unassembled WGS sequence"/>
</dbReference>